<dbReference type="InterPro" id="IPR014001">
    <property type="entry name" value="Helicase_ATP-bd"/>
</dbReference>
<feature type="region of interest" description="Disordered" evidence="4">
    <location>
        <begin position="20"/>
        <end position="60"/>
    </location>
</feature>
<dbReference type="Pfam" id="PF00176">
    <property type="entry name" value="SNF2-rel_dom"/>
    <property type="match status" value="1"/>
</dbReference>
<keyword evidence="1" id="KW-0547">Nucleotide-binding</keyword>
<dbReference type="GO" id="GO:0005634">
    <property type="term" value="C:nucleus"/>
    <property type="evidence" value="ECO:0007669"/>
    <property type="project" value="TreeGrafter"/>
</dbReference>
<keyword evidence="8" id="KW-1185">Reference proteome</keyword>
<dbReference type="Pfam" id="PF00271">
    <property type="entry name" value="Helicase_C"/>
    <property type="match status" value="1"/>
</dbReference>
<gene>
    <name evidence="7" type="ORF">VNI00_006967</name>
</gene>
<feature type="domain" description="Helicase C-terminal" evidence="6">
    <location>
        <begin position="544"/>
        <end position="700"/>
    </location>
</feature>
<dbReference type="Gene3D" id="3.40.50.10810">
    <property type="entry name" value="Tandem AAA-ATPase domain"/>
    <property type="match status" value="1"/>
</dbReference>
<dbReference type="SMART" id="SM00490">
    <property type="entry name" value="HELICc"/>
    <property type="match status" value="1"/>
</dbReference>
<dbReference type="InterPro" id="IPR050628">
    <property type="entry name" value="SNF2_RAD54_helicase_TF"/>
</dbReference>
<dbReference type="InterPro" id="IPR049730">
    <property type="entry name" value="SNF2/RAD54-like_C"/>
</dbReference>
<dbReference type="InterPro" id="IPR027417">
    <property type="entry name" value="P-loop_NTPase"/>
</dbReference>
<sequence>MNYLYTSAMGYFNYFTSTPENQKPNSVAQIPPGGYPARTGRPSEAGSVEPGQNLLNSEGSDQSEGLLAAVEGLNISRDVEDNIIGPDNRNLCGKPYQDSSFHGSHDADLPKTSQAAESYVAGLLNGFSVDTSTFPDPDTLFLSGISFGGYCLKPHQVQGVQWMIGQEAKNNGGILADEVGLGKTLQIYATMEMDMRKNDGQITKPTLVVGNNETLITQLRDEAAKFLPMREVRMYHGPNRGCALRELLQTDIIFVTYGVLRTEHALFQASSDKFHVDAADPRSAEVYKDALFRMEYRRIVLDEAHEIRNRETKGFAACYALRARLRWCLTGTPLQNTPEDIYSLLSFLRITEDFPDWTSFYAEIESCTTKDDFLCIEAIQRLRATLSKCLLRRKQDDRINGTPILDLPPFEIEEKTYALPQDEQRIYDRIQDHFSTLVLRLELNTHFLFVMLLRMRQAVLNPQLLLKKYTVDVKELVRSRDDGNTETSDDKSKPERCDVCGMKLQPKKSISMTEAEKQFHVSSCREIFELFKPTEDYESQRVKAVLAILLQMPPSEKAIIFSSFTSMLDILQRYIVRAGKDLRNFRCVRFDGSMGQKERRESLRAIREDPEVKVLLMSLRAGGVGLNLAQCNHVILVDLWWNPAVEKQAIGRAYRIGQTKKVKIYKMIAEDTIETRILELQKRKSMLAEAVLGTQLDDVRMLAPKGKREQAIKLITGKDWSV</sequence>
<comment type="caution">
    <text evidence="7">The sequence shown here is derived from an EMBL/GenBank/DDBJ whole genome shotgun (WGS) entry which is preliminary data.</text>
</comment>
<dbReference type="CDD" id="cd18008">
    <property type="entry name" value="DEXDc_SHPRH-like"/>
    <property type="match status" value="1"/>
</dbReference>
<protein>
    <submittedName>
        <fullName evidence="7">Uncharacterized protein</fullName>
    </submittedName>
</protein>
<evidence type="ECO:0000259" key="6">
    <source>
        <dbReference type="PROSITE" id="PS51194"/>
    </source>
</evidence>
<feature type="domain" description="Helicase ATP-binding" evidence="5">
    <location>
        <begin position="164"/>
        <end position="351"/>
    </location>
</feature>
<proteinExistence type="predicted"/>
<evidence type="ECO:0000256" key="1">
    <source>
        <dbReference type="ARBA" id="ARBA00022741"/>
    </source>
</evidence>
<keyword evidence="2" id="KW-0378">Hydrolase</keyword>
<dbReference type="InterPro" id="IPR038718">
    <property type="entry name" value="SNF2-like_sf"/>
</dbReference>
<dbReference type="PANTHER" id="PTHR45626">
    <property type="entry name" value="TRANSCRIPTION TERMINATION FACTOR 2-RELATED"/>
    <property type="match status" value="1"/>
</dbReference>
<organism evidence="7 8">
    <name type="scientific">Paramarasmius palmivorus</name>
    <dbReference type="NCBI Taxonomy" id="297713"/>
    <lineage>
        <taxon>Eukaryota</taxon>
        <taxon>Fungi</taxon>
        <taxon>Dikarya</taxon>
        <taxon>Basidiomycota</taxon>
        <taxon>Agaricomycotina</taxon>
        <taxon>Agaricomycetes</taxon>
        <taxon>Agaricomycetidae</taxon>
        <taxon>Agaricales</taxon>
        <taxon>Marasmiineae</taxon>
        <taxon>Marasmiaceae</taxon>
        <taxon>Paramarasmius</taxon>
    </lineage>
</organism>
<accession>A0AAW0D2Q4</accession>
<dbReference type="InterPro" id="IPR000330">
    <property type="entry name" value="SNF2_N"/>
</dbReference>
<dbReference type="EMBL" id="JAYKXP010000022">
    <property type="protein sequence ID" value="KAK7045972.1"/>
    <property type="molecule type" value="Genomic_DNA"/>
</dbReference>
<dbReference type="SMART" id="SM00487">
    <property type="entry name" value="DEXDc"/>
    <property type="match status" value="1"/>
</dbReference>
<dbReference type="PANTHER" id="PTHR45626:SF14">
    <property type="entry name" value="ATP-DEPENDENT DNA HELICASE (EUROFUNG)"/>
    <property type="match status" value="1"/>
</dbReference>
<dbReference type="GO" id="GO:0006281">
    <property type="term" value="P:DNA repair"/>
    <property type="evidence" value="ECO:0007669"/>
    <property type="project" value="TreeGrafter"/>
</dbReference>
<evidence type="ECO:0000313" key="8">
    <source>
        <dbReference type="Proteomes" id="UP001383192"/>
    </source>
</evidence>
<dbReference type="Proteomes" id="UP001383192">
    <property type="component" value="Unassembled WGS sequence"/>
</dbReference>
<evidence type="ECO:0000259" key="5">
    <source>
        <dbReference type="PROSITE" id="PS51192"/>
    </source>
</evidence>
<evidence type="ECO:0000313" key="7">
    <source>
        <dbReference type="EMBL" id="KAK7045972.1"/>
    </source>
</evidence>
<evidence type="ECO:0000256" key="2">
    <source>
        <dbReference type="ARBA" id="ARBA00022801"/>
    </source>
</evidence>
<dbReference type="GO" id="GO:0005524">
    <property type="term" value="F:ATP binding"/>
    <property type="evidence" value="ECO:0007669"/>
    <property type="project" value="UniProtKB-KW"/>
</dbReference>
<dbReference type="GO" id="GO:0008094">
    <property type="term" value="F:ATP-dependent activity, acting on DNA"/>
    <property type="evidence" value="ECO:0007669"/>
    <property type="project" value="TreeGrafter"/>
</dbReference>
<name>A0AAW0D2Q4_9AGAR</name>
<reference evidence="7 8" key="1">
    <citation type="submission" date="2024-01" db="EMBL/GenBank/DDBJ databases">
        <title>A draft genome for a cacao thread blight-causing isolate of Paramarasmius palmivorus.</title>
        <authorList>
            <person name="Baruah I.K."/>
            <person name="Bukari Y."/>
            <person name="Amoako-Attah I."/>
            <person name="Meinhardt L.W."/>
            <person name="Bailey B.A."/>
            <person name="Cohen S.P."/>
        </authorList>
    </citation>
    <scope>NUCLEOTIDE SEQUENCE [LARGE SCALE GENOMIC DNA]</scope>
    <source>
        <strain evidence="7 8">GH-12</strain>
    </source>
</reference>
<evidence type="ECO:0000256" key="4">
    <source>
        <dbReference type="SAM" id="MobiDB-lite"/>
    </source>
</evidence>
<dbReference type="PROSITE" id="PS51194">
    <property type="entry name" value="HELICASE_CTER"/>
    <property type="match status" value="1"/>
</dbReference>
<dbReference type="PROSITE" id="PS51192">
    <property type="entry name" value="HELICASE_ATP_BIND_1"/>
    <property type="match status" value="1"/>
</dbReference>
<dbReference type="Gene3D" id="3.40.50.300">
    <property type="entry name" value="P-loop containing nucleotide triphosphate hydrolases"/>
    <property type="match status" value="1"/>
</dbReference>
<dbReference type="SUPFAM" id="SSF52540">
    <property type="entry name" value="P-loop containing nucleoside triphosphate hydrolases"/>
    <property type="match status" value="2"/>
</dbReference>
<dbReference type="CDD" id="cd18793">
    <property type="entry name" value="SF2_C_SNF"/>
    <property type="match status" value="1"/>
</dbReference>
<dbReference type="GO" id="GO:0016787">
    <property type="term" value="F:hydrolase activity"/>
    <property type="evidence" value="ECO:0007669"/>
    <property type="project" value="UniProtKB-KW"/>
</dbReference>
<dbReference type="AlphaFoldDB" id="A0AAW0D2Q4"/>
<keyword evidence="3" id="KW-0067">ATP-binding</keyword>
<evidence type="ECO:0000256" key="3">
    <source>
        <dbReference type="ARBA" id="ARBA00022840"/>
    </source>
</evidence>
<dbReference type="InterPro" id="IPR001650">
    <property type="entry name" value="Helicase_C-like"/>
</dbReference>